<name>A0A1I2ZNN4_9GAMM</name>
<dbReference type="InterPro" id="IPR058637">
    <property type="entry name" value="YknX-like_C"/>
</dbReference>
<dbReference type="Gene3D" id="1.10.287.470">
    <property type="entry name" value="Helix hairpin bin"/>
    <property type="match status" value="1"/>
</dbReference>
<dbReference type="InterPro" id="IPR058792">
    <property type="entry name" value="Beta-barrel_RND_2"/>
</dbReference>
<dbReference type="Pfam" id="PF25954">
    <property type="entry name" value="Beta-barrel_RND_2"/>
    <property type="match status" value="1"/>
</dbReference>
<dbReference type="STRING" id="442341.SAMN04487959_103241"/>
<comment type="similarity">
    <text evidence="1">Belongs to the membrane fusion protein (MFP) (TC 8.A.1) family.</text>
</comment>
<keyword evidence="8" id="KW-1185">Reference proteome</keyword>
<dbReference type="RefSeq" id="WP_092844196.1">
    <property type="nucleotide sequence ID" value="NZ_FOPY01000003.1"/>
</dbReference>
<evidence type="ECO:0000259" key="6">
    <source>
        <dbReference type="Pfam" id="PF25989"/>
    </source>
</evidence>
<dbReference type="FunFam" id="2.40.30.170:FF:000010">
    <property type="entry name" value="Efflux RND transporter periplasmic adaptor subunit"/>
    <property type="match status" value="1"/>
</dbReference>
<dbReference type="EMBL" id="FOPY01000003">
    <property type="protein sequence ID" value="SFH39216.1"/>
    <property type="molecule type" value="Genomic_DNA"/>
</dbReference>
<dbReference type="Gene3D" id="2.40.30.170">
    <property type="match status" value="1"/>
</dbReference>
<feature type="domain" description="CusB-like beta-barrel" evidence="5">
    <location>
        <begin position="197"/>
        <end position="270"/>
    </location>
</feature>
<dbReference type="PANTHER" id="PTHR30469:SF16">
    <property type="entry name" value="HAE1 FAMILY EFFLUX PUMP MFP COMPONENT"/>
    <property type="match status" value="1"/>
</dbReference>
<dbReference type="Gene3D" id="2.40.50.100">
    <property type="match status" value="1"/>
</dbReference>
<evidence type="ECO:0000313" key="8">
    <source>
        <dbReference type="Proteomes" id="UP000199040"/>
    </source>
</evidence>
<evidence type="ECO:0000256" key="2">
    <source>
        <dbReference type="SAM" id="Coils"/>
    </source>
</evidence>
<proteinExistence type="inferred from homology"/>
<gene>
    <name evidence="7" type="ORF">SAMN04487959_103241</name>
</gene>
<organism evidence="7 8">
    <name type="scientific">Modicisalibacter xianhensis</name>
    <dbReference type="NCBI Taxonomy" id="442341"/>
    <lineage>
        <taxon>Bacteria</taxon>
        <taxon>Pseudomonadati</taxon>
        <taxon>Pseudomonadota</taxon>
        <taxon>Gammaproteobacteria</taxon>
        <taxon>Oceanospirillales</taxon>
        <taxon>Halomonadaceae</taxon>
        <taxon>Modicisalibacter</taxon>
    </lineage>
</organism>
<accession>A0A1I2ZNN4</accession>
<dbReference type="AlphaFoldDB" id="A0A1I2ZNN4"/>
<dbReference type="InterPro" id="IPR058625">
    <property type="entry name" value="MdtA-like_BSH"/>
</dbReference>
<dbReference type="NCBIfam" id="TIGR01730">
    <property type="entry name" value="RND_mfp"/>
    <property type="match status" value="1"/>
</dbReference>
<dbReference type="Gene3D" id="2.40.420.20">
    <property type="match status" value="1"/>
</dbReference>
<evidence type="ECO:0000256" key="3">
    <source>
        <dbReference type="SAM" id="SignalP"/>
    </source>
</evidence>
<keyword evidence="3" id="KW-0732">Signal</keyword>
<feature type="signal peptide" evidence="3">
    <location>
        <begin position="1"/>
        <end position="29"/>
    </location>
</feature>
<feature type="chain" id="PRO_5011526822" evidence="3">
    <location>
        <begin position="30"/>
        <end position="371"/>
    </location>
</feature>
<feature type="domain" description="YknX-like C-terminal permuted SH3-like" evidence="6">
    <location>
        <begin position="274"/>
        <end position="345"/>
    </location>
</feature>
<dbReference type="InterPro" id="IPR006143">
    <property type="entry name" value="RND_pump_MFP"/>
</dbReference>
<dbReference type="SUPFAM" id="SSF111369">
    <property type="entry name" value="HlyD-like secretion proteins"/>
    <property type="match status" value="1"/>
</dbReference>
<dbReference type="Pfam" id="PF25917">
    <property type="entry name" value="BSH_RND"/>
    <property type="match status" value="1"/>
</dbReference>
<reference evidence="7 8" key="1">
    <citation type="submission" date="2016-10" db="EMBL/GenBank/DDBJ databases">
        <authorList>
            <person name="de Groot N.N."/>
        </authorList>
    </citation>
    <scope>NUCLEOTIDE SEQUENCE [LARGE SCALE GENOMIC DNA]</scope>
    <source>
        <strain evidence="7 8">CGMCC 1.6848</strain>
    </source>
</reference>
<dbReference type="GO" id="GO:0015562">
    <property type="term" value="F:efflux transmembrane transporter activity"/>
    <property type="evidence" value="ECO:0007669"/>
    <property type="project" value="TreeGrafter"/>
</dbReference>
<dbReference type="Proteomes" id="UP000199040">
    <property type="component" value="Unassembled WGS sequence"/>
</dbReference>
<evidence type="ECO:0000259" key="5">
    <source>
        <dbReference type="Pfam" id="PF25954"/>
    </source>
</evidence>
<feature type="domain" description="Multidrug resistance protein MdtA-like barrel-sandwich hybrid" evidence="4">
    <location>
        <begin position="63"/>
        <end position="183"/>
    </location>
</feature>
<keyword evidence="2" id="KW-0175">Coiled coil</keyword>
<sequence length="371" mass="40348">MNGRFRCLALRLTSALCLLMLTCPLPLSAALADDPTPVIAARAELRQWSTPLEALGTLRADESVTLSATVTEIVSSVNFEDNARVKAGDLLIRLDDSEVQAELRAAQATRVERNNVLQRSAQLQARNLAPRADVEDNRARLQQIEAEIEAIRARLDDYHIKAPFDGMVGFRDISPGALVSPGMELVTLDKLDTMKLDFSVPAVHLSALQPGLSLAATTASYPESTFNGEVTSLGTRIDPVTRSIPVRASLSNTEQRLRPGMLMEVTLERQPRQALVLPEESLIASGNGQYVLAIDEANGHVVQRRPVTLGERRAGVVEITEGLQPGDLVVSHGVQQVREGDHVSVLGIDDDNIDVSELLRRSRAVPPKEDV</sequence>
<dbReference type="PANTHER" id="PTHR30469">
    <property type="entry name" value="MULTIDRUG RESISTANCE PROTEIN MDTA"/>
    <property type="match status" value="1"/>
</dbReference>
<protein>
    <submittedName>
        <fullName evidence="7">Membrane fusion protein, multidrug efflux system</fullName>
    </submittedName>
</protein>
<evidence type="ECO:0000259" key="4">
    <source>
        <dbReference type="Pfam" id="PF25917"/>
    </source>
</evidence>
<dbReference type="Pfam" id="PF25989">
    <property type="entry name" value="YknX_C"/>
    <property type="match status" value="1"/>
</dbReference>
<feature type="coiled-coil region" evidence="2">
    <location>
        <begin position="134"/>
        <end position="161"/>
    </location>
</feature>
<dbReference type="GO" id="GO:1990281">
    <property type="term" value="C:efflux pump complex"/>
    <property type="evidence" value="ECO:0007669"/>
    <property type="project" value="TreeGrafter"/>
</dbReference>
<evidence type="ECO:0000313" key="7">
    <source>
        <dbReference type="EMBL" id="SFH39216.1"/>
    </source>
</evidence>
<evidence type="ECO:0000256" key="1">
    <source>
        <dbReference type="ARBA" id="ARBA00009477"/>
    </source>
</evidence>